<sequence length="188" mass="20623">MSSPWLWYVSRACGVASMLLLTVVVLAGLFTAARRRPHEPASTLAMGLHRTLGLGMTVFLLTHAMTAILDTYVPIGWISAVLPFTSEYERPCVALGTIALDLFVAVIVTSLLRHRLPTRLWRCVHWFTYAMAPIAVTHGLMMASSTEPLLRGVTIGCGLAMAAGAAWRLHASDEHARRRADIGDQEWV</sequence>
<feature type="domain" description="Ferric oxidoreductase" evidence="6">
    <location>
        <begin position="13"/>
        <end position="135"/>
    </location>
</feature>
<evidence type="ECO:0000256" key="3">
    <source>
        <dbReference type="ARBA" id="ARBA00022989"/>
    </source>
</evidence>
<name>A0A846Y2K2_9NOCA</name>
<dbReference type="RefSeq" id="WP_067874675.1">
    <property type="nucleotide sequence ID" value="NZ_JAAXOP010000007.1"/>
</dbReference>
<evidence type="ECO:0000256" key="5">
    <source>
        <dbReference type="SAM" id="Phobius"/>
    </source>
</evidence>
<feature type="transmembrane region" description="Helical" evidence="5">
    <location>
        <begin position="93"/>
        <end position="112"/>
    </location>
</feature>
<dbReference type="GO" id="GO:0016020">
    <property type="term" value="C:membrane"/>
    <property type="evidence" value="ECO:0007669"/>
    <property type="project" value="UniProtKB-SubCell"/>
</dbReference>
<protein>
    <recommendedName>
        <fullName evidence="6">Ferric oxidoreductase domain-containing protein</fullName>
    </recommendedName>
</protein>
<keyword evidence="2 5" id="KW-0812">Transmembrane</keyword>
<feature type="transmembrane region" description="Helical" evidence="5">
    <location>
        <begin position="6"/>
        <end position="30"/>
    </location>
</feature>
<evidence type="ECO:0000259" key="6">
    <source>
        <dbReference type="Pfam" id="PF01794"/>
    </source>
</evidence>
<keyword evidence="8" id="KW-1185">Reference proteome</keyword>
<dbReference type="AlphaFoldDB" id="A0A846Y2K2"/>
<organism evidence="7 8">
    <name type="scientific">Nocardia vermiculata</name>
    <dbReference type="NCBI Taxonomy" id="257274"/>
    <lineage>
        <taxon>Bacteria</taxon>
        <taxon>Bacillati</taxon>
        <taxon>Actinomycetota</taxon>
        <taxon>Actinomycetes</taxon>
        <taxon>Mycobacteriales</taxon>
        <taxon>Nocardiaceae</taxon>
        <taxon>Nocardia</taxon>
    </lineage>
</organism>
<keyword evidence="3 5" id="KW-1133">Transmembrane helix</keyword>
<evidence type="ECO:0000256" key="4">
    <source>
        <dbReference type="ARBA" id="ARBA00023136"/>
    </source>
</evidence>
<evidence type="ECO:0000256" key="2">
    <source>
        <dbReference type="ARBA" id="ARBA00022692"/>
    </source>
</evidence>
<evidence type="ECO:0000313" key="8">
    <source>
        <dbReference type="Proteomes" id="UP000565711"/>
    </source>
</evidence>
<dbReference type="Proteomes" id="UP000565711">
    <property type="component" value="Unassembled WGS sequence"/>
</dbReference>
<reference evidence="7 8" key="1">
    <citation type="submission" date="2020-04" db="EMBL/GenBank/DDBJ databases">
        <title>MicrobeNet Type strains.</title>
        <authorList>
            <person name="Nicholson A.C."/>
        </authorList>
    </citation>
    <scope>NUCLEOTIDE SEQUENCE [LARGE SCALE GENOMIC DNA]</scope>
    <source>
        <strain evidence="7 8">JCM 12354</strain>
    </source>
</reference>
<proteinExistence type="predicted"/>
<feature type="transmembrane region" description="Helical" evidence="5">
    <location>
        <begin position="149"/>
        <end position="169"/>
    </location>
</feature>
<feature type="transmembrane region" description="Helical" evidence="5">
    <location>
        <begin position="124"/>
        <end position="143"/>
    </location>
</feature>
<gene>
    <name evidence="7" type="ORF">HGA08_14835</name>
</gene>
<dbReference type="InterPro" id="IPR013130">
    <property type="entry name" value="Fe3_Rdtase_TM_dom"/>
</dbReference>
<dbReference type="Pfam" id="PF01794">
    <property type="entry name" value="Ferric_reduct"/>
    <property type="match status" value="1"/>
</dbReference>
<comment type="caution">
    <text evidence="7">The sequence shown here is derived from an EMBL/GenBank/DDBJ whole genome shotgun (WGS) entry which is preliminary data.</text>
</comment>
<comment type="subcellular location">
    <subcellularLocation>
        <location evidence="1">Membrane</location>
        <topology evidence="1">Multi-pass membrane protein</topology>
    </subcellularLocation>
</comment>
<evidence type="ECO:0000256" key="1">
    <source>
        <dbReference type="ARBA" id="ARBA00004141"/>
    </source>
</evidence>
<accession>A0A846Y2K2</accession>
<keyword evidence="4 5" id="KW-0472">Membrane</keyword>
<feature type="transmembrane region" description="Helical" evidence="5">
    <location>
        <begin position="51"/>
        <end position="73"/>
    </location>
</feature>
<dbReference type="EMBL" id="JAAXOP010000007">
    <property type="protein sequence ID" value="NKY51498.1"/>
    <property type="molecule type" value="Genomic_DNA"/>
</dbReference>
<evidence type="ECO:0000313" key="7">
    <source>
        <dbReference type="EMBL" id="NKY51498.1"/>
    </source>
</evidence>